<evidence type="ECO:0000313" key="2">
    <source>
        <dbReference type="EMBL" id="GGA90162.1"/>
    </source>
</evidence>
<gene>
    <name evidence="2" type="ORF">GCM10011511_11760</name>
</gene>
<reference evidence="2" key="1">
    <citation type="journal article" date="2014" name="Int. J. Syst. Evol. Microbiol.">
        <title>Complete genome sequence of Corynebacterium casei LMG S-19264T (=DSM 44701T), isolated from a smear-ripened cheese.</title>
        <authorList>
            <consortium name="US DOE Joint Genome Institute (JGI-PGF)"/>
            <person name="Walter F."/>
            <person name="Albersmeier A."/>
            <person name="Kalinowski J."/>
            <person name="Ruckert C."/>
        </authorList>
    </citation>
    <scope>NUCLEOTIDE SEQUENCE</scope>
    <source>
        <strain evidence="2">CGMCC 1.15448</strain>
    </source>
</reference>
<protein>
    <submittedName>
        <fullName evidence="2">Uncharacterized protein</fullName>
    </submittedName>
</protein>
<feature type="transmembrane region" description="Helical" evidence="1">
    <location>
        <begin position="79"/>
        <end position="100"/>
    </location>
</feature>
<reference evidence="2" key="2">
    <citation type="submission" date="2020-09" db="EMBL/GenBank/DDBJ databases">
        <authorList>
            <person name="Sun Q."/>
            <person name="Zhou Y."/>
        </authorList>
    </citation>
    <scope>NUCLEOTIDE SEQUENCE</scope>
    <source>
        <strain evidence="2">CGMCC 1.15448</strain>
    </source>
</reference>
<organism evidence="2 3">
    <name type="scientific">Puia dinghuensis</name>
    <dbReference type="NCBI Taxonomy" id="1792502"/>
    <lineage>
        <taxon>Bacteria</taxon>
        <taxon>Pseudomonadati</taxon>
        <taxon>Bacteroidota</taxon>
        <taxon>Chitinophagia</taxon>
        <taxon>Chitinophagales</taxon>
        <taxon>Chitinophagaceae</taxon>
        <taxon>Puia</taxon>
    </lineage>
</organism>
<proteinExistence type="predicted"/>
<sequence length="195" mass="21765">MVTETTAINPDIEINKSKKSKKDYIPYLIIGLLLSFLVILSIVALNSARQISTTSNYHNPILAIKEMERSLRIWDQMAIFYQGLFAFLGLSAITMSIYVASSVGDEKKKRTVKFCSVAAACIFSWLSAFNLGKKSNDIRDAYRYLNKAMMNYESSKDTSETSINNLITAYGEAERMIGPLEFNATSSSKQTHGAN</sequence>
<evidence type="ECO:0000313" key="3">
    <source>
        <dbReference type="Proteomes" id="UP000607559"/>
    </source>
</evidence>
<dbReference type="Proteomes" id="UP000607559">
    <property type="component" value="Unassembled WGS sequence"/>
</dbReference>
<keyword evidence="3" id="KW-1185">Reference proteome</keyword>
<keyword evidence="1" id="KW-1133">Transmembrane helix</keyword>
<feature type="transmembrane region" description="Helical" evidence="1">
    <location>
        <begin position="112"/>
        <end position="131"/>
    </location>
</feature>
<dbReference type="AlphaFoldDB" id="A0A8J2XS97"/>
<keyword evidence="1" id="KW-0472">Membrane</keyword>
<dbReference type="EMBL" id="BMJC01000001">
    <property type="protein sequence ID" value="GGA90162.1"/>
    <property type="molecule type" value="Genomic_DNA"/>
</dbReference>
<name>A0A8J2XS97_9BACT</name>
<feature type="transmembrane region" description="Helical" evidence="1">
    <location>
        <begin position="24"/>
        <end position="45"/>
    </location>
</feature>
<comment type="caution">
    <text evidence="2">The sequence shown here is derived from an EMBL/GenBank/DDBJ whole genome shotgun (WGS) entry which is preliminary data.</text>
</comment>
<keyword evidence="1" id="KW-0812">Transmembrane</keyword>
<evidence type="ECO:0000256" key="1">
    <source>
        <dbReference type="SAM" id="Phobius"/>
    </source>
</evidence>
<dbReference type="RefSeq" id="WP_188929478.1">
    <property type="nucleotide sequence ID" value="NZ_BMJC01000001.1"/>
</dbReference>
<accession>A0A8J2XS97</accession>